<keyword evidence="2" id="KW-1185">Reference proteome</keyword>
<name>A0A917TKR5_9ACTN</name>
<accession>A0A917TKR5</accession>
<evidence type="ECO:0000313" key="1">
    <source>
        <dbReference type="EMBL" id="GGM26932.1"/>
    </source>
</evidence>
<evidence type="ECO:0000313" key="2">
    <source>
        <dbReference type="Proteomes" id="UP000608890"/>
    </source>
</evidence>
<protein>
    <submittedName>
        <fullName evidence="1">Uncharacterized protein</fullName>
    </submittedName>
</protein>
<gene>
    <name evidence="1" type="ORF">GCM10011608_09660</name>
</gene>
<reference evidence="1" key="2">
    <citation type="submission" date="2020-09" db="EMBL/GenBank/DDBJ databases">
        <authorList>
            <person name="Sun Q."/>
            <person name="Zhou Y."/>
        </authorList>
    </citation>
    <scope>NUCLEOTIDE SEQUENCE</scope>
    <source>
        <strain evidence="1">CGMCC 4.7312</strain>
    </source>
</reference>
<reference evidence="1" key="1">
    <citation type="journal article" date="2014" name="Int. J. Syst. Evol. Microbiol.">
        <title>Complete genome sequence of Corynebacterium casei LMG S-19264T (=DSM 44701T), isolated from a smear-ripened cheese.</title>
        <authorList>
            <consortium name="US DOE Joint Genome Institute (JGI-PGF)"/>
            <person name="Walter F."/>
            <person name="Albersmeier A."/>
            <person name="Kalinowski J."/>
            <person name="Ruckert C."/>
        </authorList>
    </citation>
    <scope>NUCLEOTIDE SEQUENCE</scope>
    <source>
        <strain evidence="1">CGMCC 4.7312</strain>
    </source>
</reference>
<comment type="caution">
    <text evidence="1">The sequence shown here is derived from an EMBL/GenBank/DDBJ whole genome shotgun (WGS) entry which is preliminary data.</text>
</comment>
<dbReference type="RefSeq" id="WP_189041013.1">
    <property type="nucleotide sequence ID" value="NZ_BMNB01000003.1"/>
</dbReference>
<proteinExistence type="predicted"/>
<sequence>MTATTMPPVERFRRRPTTVDTMLWDGTPARAQQIRAWVGDHRFWLDDATPTASVWNDQEHEWFPVPVGHRVVRGVLGEFYAVSPDAIQATYRRTLVGALVALLRRIFGGKP</sequence>
<dbReference type="Proteomes" id="UP000608890">
    <property type="component" value="Unassembled WGS sequence"/>
</dbReference>
<dbReference type="AlphaFoldDB" id="A0A917TKR5"/>
<organism evidence="1 2">
    <name type="scientific">Micromonospora sonchi</name>
    <dbReference type="NCBI Taxonomy" id="1763543"/>
    <lineage>
        <taxon>Bacteria</taxon>
        <taxon>Bacillati</taxon>
        <taxon>Actinomycetota</taxon>
        <taxon>Actinomycetes</taxon>
        <taxon>Micromonosporales</taxon>
        <taxon>Micromonosporaceae</taxon>
        <taxon>Micromonospora</taxon>
    </lineage>
</organism>
<dbReference type="EMBL" id="BMNB01000003">
    <property type="protein sequence ID" value="GGM26932.1"/>
    <property type="molecule type" value="Genomic_DNA"/>
</dbReference>